<dbReference type="Proteomes" id="UP000663823">
    <property type="component" value="Unassembled WGS sequence"/>
</dbReference>
<gene>
    <name evidence="1" type="ORF">OTI717_LOCUS14783</name>
</gene>
<organism evidence="1 2">
    <name type="scientific">Rotaria sordida</name>
    <dbReference type="NCBI Taxonomy" id="392033"/>
    <lineage>
        <taxon>Eukaryota</taxon>
        <taxon>Metazoa</taxon>
        <taxon>Spiralia</taxon>
        <taxon>Gnathifera</taxon>
        <taxon>Rotifera</taxon>
        <taxon>Eurotatoria</taxon>
        <taxon>Bdelloidea</taxon>
        <taxon>Philodinida</taxon>
        <taxon>Philodinidae</taxon>
        <taxon>Rotaria</taxon>
    </lineage>
</organism>
<name>A0A818XFZ0_9BILA</name>
<dbReference type="EMBL" id="CAJOAX010001680">
    <property type="protein sequence ID" value="CAF3736931.1"/>
    <property type="molecule type" value="Genomic_DNA"/>
</dbReference>
<comment type="caution">
    <text evidence="1">The sequence shown here is derived from an EMBL/GenBank/DDBJ whole genome shotgun (WGS) entry which is preliminary data.</text>
</comment>
<accession>A0A818XFZ0</accession>
<evidence type="ECO:0000313" key="1">
    <source>
        <dbReference type="EMBL" id="CAF3736931.1"/>
    </source>
</evidence>
<proteinExistence type="predicted"/>
<evidence type="ECO:0000313" key="2">
    <source>
        <dbReference type="Proteomes" id="UP000663823"/>
    </source>
</evidence>
<dbReference type="AlphaFoldDB" id="A0A818XFZ0"/>
<protein>
    <submittedName>
        <fullName evidence="1">Uncharacterized protein</fullName>
    </submittedName>
</protein>
<reference evidence="1" key="1">
    <citation type="submission" date="2021-02" db="EMBL/GenBank/DDBJ databases">
        <authorList>
            <person name="Nowell W R."/>
        </authorList>
    </citation>
    <scope>NUCLEOTIDE SEQUENCE</scope>
</reference>
<sequence length="71" mass="8142">MSIICNHSSLGFFFEDNQNNNYLETDDESFLDSGLLEHLIECYPITTAEDVSVISILCDICLNEYKSDDKR</sequence>